<dbReference type="EMBL" id="BMKC01000001">
    <property type="protein sequence ID" value="GGA68935.1"/>
    <property type="molecule type" value="Genomic_DNA"/>
</dbReference>
<dbReference type="InterPro" id="IPR052894">
    <property type="entry name" value="AsmA-related"/>
</dbReference>
<dbReference type="Pfam" id="PF05170">
    <property type="entry name" value="AsmA"/>
    <property type="match status" value="2"/>
</dbReference>
<keyword evidence="1" id="KW-1133">Transmembrane helix</keyword>
<gene>
    <name evidence="3" type="ORF">GCM10011521_03970</name>
</gene>
<keyword evidence="1" id="KW-0812">Transmembrane</keyword>
<accession>A0ABQ1HB25</accession>
<keyword evidence="4" id="KW-1185">Reference proteome</keyword>
<comment type="caution">
    <text evidence="3">The sequence shown here is derived from an EMBL/GenBank/DDBJ whole genome shotgun (WGS) entry which is preliminary data.</text>
</comment>
<dbReference type="InterPro" id="IPR007844">
    <property type="entry name" value="AsmA"/>
</dbReference>
<keyword evidence="1" id="KW-0472">Membrane</keyword>
<dbReference type="PANTHER" id="PTHR30441">
    <property type="entry name" value="DUF748 DOMAIN-CONTAINING PROTEIN"/>
    <property type="match status" value="1"/>
</dbReference>
<proteinExistence type="predicted"/>
<evidence type="ECO:0000256" key="1">
    <source>
        <dbReference type="SAM" id="Phobius"/>
    </source>
</evidence>
<evidence type="ECO:0000313" key="4">
    <source>
        <dbReference type="Proteomes" id="UP000623419"/>
    </source>
</evidence>
<feature type="domain" description="AsmA" evidence="2">
    <location>
        <begin position="21"/>
        <end position="136"/>
    </location>
</feature>
<dbReference type="RefSeq" id="WP_188660642.1">
    <property type="nucleotide sequence ID" value="NZ_BMKC01000001.1"/>
</dbReference>
<dbReference type="Proteomes" id="UP000623419">
    <property type="component" value="Unassembled WGS sequence"/>
</dbReference>
<dbReference type="PANTHER" id="PTHR30441:SF9">
    <property type="entry name" value="ASMA FAMILY PROTEIN YHJG"/>
    <property type="match status" value="1"/>
</dbReference>
<evidence type="ECO:0000313" key="3">
    <source>
        <dbReference type="EMBL" id="GGA68935.1"/>
    </source>
</evidence>
<feature type="domain" description="AsmA" evidence="2">
    <location>
        <begin position="289"/>
        <end position="534"/>
    </location>
</feature>
<protein>
    <submittedName>
        <fullName evidence="3">Membrane protein</fullName>
    </submittedName>
</protein>
<sequence>MADRSAASGVTRTEVPHARGLLLVGLVVLFVLLAGNPIAKALIEHQVRASTGREFSIGGLSVSPGVVRQTVAGRDVRLGNADWASQPSLFEARHVEVQWVPWRLFLGQVAIVSVHLDQPVLNLERDAGLRANWRFSDEPVTEPLPRRFPDIGALWVEQGRFRLLEEQRRTDLAVTVQSGEPTAAGRLPPLLVEGGGTYRENPFAIEGRIGSPLHLVDTDPDQRYWIDLSAEAGATRARASGGLRSVLQLQDFELDFAIAGADMAELYPLLGLAIPETAAYDLTGRLGRTDSTWHYRGVTGTVGNSDLAGEVSVDTGRERTLLVADLKSRKLDLDDLAGFIGGKPQAADPQDGRLFPTSVYDTEKLRSMDARVSLVAQRLTAPPLPFESLDARLVLENGDLHLDPLDFGFAGGHFDGSVRLDARQDPMRAQIDMKARGLQLPRMLPDAEAAQSQGSLGGHVRLHGSGDSVAGFLATADGEAGLAMGPGRISNYIMELVGLDIAEMIKFKLGKDKEVPVHCGYADFAVKNGLMTSRALGFDTSDTLVLGEGTVDLGEEQLDIVLRPRPKDFSPFSLRSPLQLSGPLLDPSIRPQGGPLLLRGAAAAALYAIAPPAALLALVETGPGGESGCGPKAKTN</sequence>
<organism evidence="3 4">
    <name type="scientific">Arenimonas soli</name>
    <dbReference type="NCBI Taxonomy" id="2269504"/>
    <lineage>
        <taxon>Bacteria</taxon>
        <taxon>Pseudomonadati</taxon>
        <taxon>Pseudomonadota</taxon>
        <taxon>Gammaproteobacteria</taxon>
        <taxon>Lysobacterales</taxon>
        <taxon>Lysobacteraceae</taxon>
        <taxon>Arenimonas</taxon>
    </lineage>
</organism>
<reference evidence="4" key="1">
    <citation type="journal article" date="2019" name="Int. J. Syst. Evol. Microbiol.">
        <title>The Global Catalogue of Microorganisms (GCM) 10K type strain sequencing project: providing services to taxonomists for standard genome sequencing and annotation.</title>
        <authorList>
            <consortium name="The Broad Institute Genomics Platform"/>
            <consortium name="The Broad Institute Genome Sequencing Center for Infectious Disease"/>
            <person name="Wu L."/>
            <person name="Ma J."/>
        </authorList>
    </citation>
    <scope>NUCLEOTIDE SEQUENCE [LARGE SCALE GENOMIC DNA]</scope>
    <source>
        <strain evidence="4">CGMCC 1.15905</strain>
    </source>
</reference>
<name>A0ABQ1HB25_9GAMM</name>
<feature type="transmembrane region" description="Helical" evidence="1">
    <location>
        <begin position="21"/>
        <end position="39"/>
    </location>
</feature>
<evidence type="ECO:0000259" key="2">
    <source>
        <dbReference type="Pfam" id="PF05170"/>
    </source>
</evidence>